<feature type="compositionally biased region" description="Basic and acidic residues" evidence="1">
    <location>
        <begin position="75"/>
        <end position="112"/>
    </location>
</feature>
<feature type="region of interest" description="Disordered" evidence="1">
    <location>
        <begin position="557"/>
        <end position="616"/>
    </location>
</feature>
<name>A0AAN7LWC2_TRANT</name>
<comment type="caution">
    <text evidence="2">The sequence shown here is derived from an EMBL/GenBank/DDBJ whole genome shotgun (WGS) entry which is preliminary data.</text>
</comment>
<protein>
    <submittedName>
        <fullName evidence="2">Uncharacterized protein</fullName>
    </submittedName>
</protein>
<gene>
    <name evidence="2" type="ORF">SAY86_022884</name>
</gene>
<evidence type="ECO:0000256" key="1">
    <source>
        <dbReference type="SAM" id="MobiDB-lite"/>
    </source>
</evidence>
<evidence type="ECO:0000313" key="2">
    <source>
        <dbReference type="EMBL" id="KAK4792449.1"/>
    </source>
</evidence>
<organism evidence="2 3">
    <name type="scientific">Trapa natans</name>
    <name type="common">Water chestnut</name>
    <dbReference type="NCBI Taxonomy" id="22666"/>
    <lineage>
        <taxon>Eukaryota</taxon>
        <taxon>Viridiplantae</taxon>
        <taxon>Streptophyta</taxon>
        <taxon>Embryophyta</taxon>
        <taxon>Tracheophyta</taxon>
        <taxon>Spermatophyta</taxon>
        <taxon>Magnoliopsida</taxon>
        <taxon>eudicotyledons</taxon>
        <taxon>Gunneridae</taxon>
        <taxon>Pentapetalae</taxon>
        <taxon>rosids</taxon>
        <taxon>malvids</taxon>
        <taxon>Myrtales</taxon>
        <taxon>Lythraceae</taxon>
        <taxon>Trapa</taxon>
    </lineage>
</organism>
<dbReference type="InterPro" id="IPR007789">
    <property type="entry name" value="DUF688"/>
</dbReference>
<dbReference type="Pfam" id="PF05097">
    <property type="entry name" value="DUF688"/>
    <property type="match status" value="1"/>
</dbReference>
<feature type="region of interest" description="Disordered" evidence="1">
    <location>
        <begin position="283"/>
        <end position="345"/>
    </location>
</feature>
<dbReference type="AlphaFoldDB" id="A0AAN7LWC2"/>
<evidence type="ECO:0000313" key="3">
    <source>
        <dbReference type="Proteomes" id="UP001346149"/>
    </source>
</evidence>
<reference evidence="2 3" key="1">
    <citation type="journal article" date="2023" name="Hortic Res">
        <title>Pangenome of water caltrop reveals structural variations and asymmetric subgenome divergence after allopolyploidization.</title>
        <authorList>
            <person name="Zhang X."/>
            <person name="Chen Y."/>
            <person name="Wang L."/>
            <person name="Yuan Y."/>
            <person name="Fang M."/>
            <person name="Shi L."/>
            <person name="Lu R."/>
            <person name="Comes H.P."/>
            <person name="Ma Y."/>
            <person name="Chen Y."/>
            <person name="Huang G."/>
            <person name="Zhou Y."/>
            <person name="Zheng Z."/>
            <person name="Qiu Y."/>
        </authorList>
    </citation>
    <scope>NUCLEOTIDE SEQUENCE [LARGE SCALE GENOMIC DNA]</scope>
    <source>
        <strain evidence="2">F231</strain>
    </source>
</reference>
<dbReference type="EMBL" id="JAXQNO010000008">
    <property type="protein sequence ID" value="KAK4792449.1"/>
    <property type="molecule type" value="Genomic_DNA"/>
</dbReference>
<feature type="compositionally biased region" description="Basic residues" evidence="1">
    <location>
        <begin position="283"/>
        <end position="299"/>
    </location>
</feature>
<feature type="region of interest" description="Disordered" evidence="1">
    <location>
        <begin position="368"/>
        <end position="395"/>
    </location>
</feature>
<feature type="compositionally biased region" description="Basic and acidic residues" evidence="1">
    <location>
        <begin position="307"/>
        <end position="341"/>
    </location>
</feature>
<feature type="compositionally biased region" description="Polar residues" evidence="1">
    <location>
        <begin position="374"/>
        <end position="384"/>
    </location>
</feature>
<feature type="region of interest" description="Disordered" evidence="1">
    <location>
        <begin position="52"/>
        <end position="128"/>
    </location>
</feature>
<dbReference type="Proteomes" id="UP001346149">
    <property type="component" value="Unassembled WGS sequence"/>
</dbReference>
<dbReference type="PANTHER" id="PTHR33671:SF2">
    <property type="entry name" value="N-METHYLTRANSFERASE, PUTATIVE (DUF688)-RELATED"/>
    <property type="match status" value="1"/>
</dbReference>
<feature type="region of interest" description="Disordered" evidence="1">
    <location>
        <begin position="486"/>
        <end position="516"/>
    </location>
</feature>
<keyword evidence="3" id="KW-1185">Reference proteome</keyword>
<proteinExistence type="predicted"/>
<accession>A0AAN7LWC2</accession>
<sequence length="616" mass="67903">MVLRDSMEEKQLDLNKPFLSVRRYSPSPTHAEALEQGRKVDCSVDKLPPLPRYKSELKSGPVGKPGNVPFVWERAPGKPKEDNHLSKCTALDRRPQASKDEVEKSVTKKESSEEVIGIGEGGSSCSAEGDEEAFVDTLEAFPRSDSFLNCSMVGGLGRLNGVELRSLERFNSLPVARQFMMGRFLPAAKAMASQAPQHTTRRPIPLTPQEIPRPEKVSNNWTKTDSPGVEQDGPMIPLRYILNGYVGESEDDDCDYYDDPPAKACGLLHRFCLLSPLPGIRHMQHHRSHSASRIRHRSSYKFPAPENRTKRNPSKEGKEDKHGSVEKLSEIVHEEDGKRLDGSSVCRRMQGNGQLCKQKEISLREAFEAEGSAGTASQEISNSPAKDGSSPPSKQCVMNFRELLASEGVGWESGSTGTVPVAEKTLYVDYVQLVKSQVPSTHFSNSRVQSNHGDLKAKNAVLLKSSSQQTEQSFVPSDIMKEKEREEIKWSTNEPEFAGEAKAKNNDVEITPAGQSATNSVVGRGIYAVNNLNSHLPPPLPKTPSDSWLSWTLHSVSSQSSSSSESPSGTKIVMNRAVASKSPPTETKWEMIVRTSNIHHGHLRSSKELHPPVQET</sequence>
<dbReference type="PANTHER" id="PTHR33671">
    <property type="entry name" value="N-METHYLTRANSFERASE, PUTATIVE (DUF688)-RELATED"/>
    <property type="match status" value="1"/>
</dbReference>
<feature type="region of interest" description="Disordered" evidence="1">
    <location>
        <begin position="193"/>
        <end position="233"/>
    </location>
</feature>
<feature type="compositionally biased region" description="Low complexity" evidence="1">
    <location>
        <begin position="557"/>
        <end position="568"/>
    </location>
</feature>